<name>A0A9P7G9X7_9AGAR</name>
<dbReference type="EMBL" id="JABCKV010000034">
    <property type="protein sequence ID" value="KAG5645664.1"/>
    <property type="molecule type" value="Genomic_DNA"/>
</dbReference>
<keyword evidence="2" id="KW-1185">Reference proteome</keyword>
<comment type="caution">
    <text evidence="1">The sequence shown here is derived from an EMBL/GenBank/DDBJ whole genome shotgun (WGS) entry which is preliminary data.</text>
</comment>
<gene>
    <name evidence="1" type="ORF">DXG03_005501</name>
</gene>
<reference evidence="1" key="1">
    <citation type="submission" date="2020-07" db="EMBL/GenBank/DDBJ databases">
        <authorList>
            <person name="Nieuwenhuis M."/>
            <person name="Van De Peppel L.J.J."/>
        </authorList>
    </citation>
    <scope>NUCLEOTIDE SEQUENCE</scope>
    <source>
        <strain evidence="1">AP01</strain>
        <tissue evidence="1">Mycelium</tissue>
    </source>
</reference>
<dbReference type="Proteomes" id="UP000775547">
    <property type="component" value="Unassembled WGS sequence"/>
</dbReference>
<evidence type="ECO:0000313" key="1">
    <source>
        <dbReference type="EMBL" id="KAG5645664.1"/>
    </source>
</evidence>
<dbReference type="OrthoDB" id="3001771at2759"/>
<reference evidence="1" key="2">
    <citation type="submission" date="2021-10" db="EMBL/GenBank/DDBJ databases">
        <title>Phylogenomics reveals ancestral predisposition of the termite-cultivated fungus Termitomyces towards a domesticated lifestyle.</title>
        <authorList>
            <person name="Auxier B."/>
            <person name="Grum-Grzhimaylo A."/>
            <person name="Cardenas M.E."/>
            <person name="Lodge J.D."/>
            <person name="Laessoe T."/>
            <person name="Pedersen O."/>
            <person name="Smith M.E."/>
            <person name="Kuyper T.W."/>
            <person name="Franco-Molano E.A."/>
            <person name="Baroni T.J."/>
            <person name="Aanen D.K."/>
        </authorList>
    </citation>
    <scope>NUCLEOTIDE SEQUENCE</scope>
    <source>
        <strain evidence="1">AP01</strain>
        <tissue evidence="1">Mycelium</tissue>
    </source>
</reference>
<sequence length="147" mass="16047">MIALRLRTPDIHIIRCSLNAMGRIPESSALRLEDIGEHDLLSDHLKHWRGTSLELVRCVGANDGFLDMLGAVNQFTGAPQLDKLTLRDCENWTVEALRRLVEKRNKNVPESAGRWTGKPAISEIVVCGTGPAADAADVPPACILPST</sequence>
<proteinExistence type="predicted"/>
<accession>A0A9P7G9X7</accession>
<evidence type="ECO:0000313" key="2">
    <source>
        <dbReference type="Proteomes" id="UP000775547"/>
    </source>
</evidence>
<dbReference type="AlphaFoldDB" id="A0A9P7G9X7"/>
<organism evidence="1 2">
    <name type="scientific">Asterophora parasitica</name>
    <dbReference type="NCBI Taxonomy" id="117018"/>
    <lineage>
        <taxon>Eukaryota</taxon>
        <taxon>Fungi</taxon>
        <taxon>Dikarya</taxon>
        <taxon>Basidiomycota</taxon>
        <taxon>Agaricomycotina</taxon>
        <taxon>Agaricomycetes</taxon>
        <taxon>Agaricomycetidae</taxon>
        <taxon>Agaricales</taxon>
        <taxon>Tricholomatineae</taxon>
        <taxon>Lyophyllaceae</taxon>
        <taxon>Asterophora</taxon>
    </lineage>
</organism>
<protein>
    <submittedName>
        <fullName evidence="1">Uncharacterized protein</fullName>
    </submittedName>
</protein>